<dbReference type="InterPro" id="IPR032466">
    <property type="entry name" value="Metal_Hydrolase"/>
</dbReference>
<reference evidence="3" key="1">
    <citation type="submission" date="2020-05" db="EMBL/GenBank/DDBJ databases">
        <authorList>
            <person name="Chiriac C."/>
            <person name="Salcher M."/>
            <person name="Ghai R."/>
            <person name="Kavagutti S V."/>
        </authorList>
    </citation>
    <scope>NUCLEOTIDE SEQUENCE</scope>
</reference>
<dbReference type="PANTHER" id="PTHR46124:SF2">
    <property type="entry name" value="D-AMINOACYL-TRNA DEACYLASE"/>
    <property type="match status" value="1"/>
</dbReference>
<dbReference type="AlphaFoldDB" id="A0A6J6R1P5"/>
<keyword evidence="1" id="KW-0479">Metal-binding</keyword>
<dbReference type="EMBL" id="CAEZYK010000011">
    <property type="protein sequence ID" value="CAB4716999.1"/>
    <property type="molecule type" value="Genomic_DNA"/>
</dbReference>
<dbReference type="GO" id="GO:0046872">
    <property type="term" value="F:metal ion binding"/>
    <property type="evidence" value="ECO:0007669"/>
    <property type="project" value="UniProtKB-KW"/>
</dbReference>
<dbReference type="CDD" id="cd01310">
    <property type="entry name" value="TatD_DNAse"/>
    <property type="match status" value="1"/>
</dbReference>
<proteinExistence type="predicted"/>
<sequence length="259" mass="28153">MSTEPTWIDSHCHVMECEGGSEAAIARARDNDVLAMVVVGTDLATSRAAVDLAKQHSDVFATVGLHPHDAQHVNTQWEELCDLAQSPNVVAIGETGFDFFYKHSDPEIQETVFRQQIRLAHTLDLALVIHTRDAWADTWRVLQEETVPSRTVFHCFSGGPDEARTCLDLGARISFSGIISFRRANDLRAAAAVCPLDRVLVETDAPFLSPEPFRGKPNEPARVKVVGSALAQAINQPVADVARATSQAAAEVFGLALSD</sequence>
<dbReference type="InterPro" id="IPR001130">
    <property type="entry name" value="TatD-like"/>
</dbReference>
<dbReference type="InterPro" id="IPR015991">
    <property type="entry name" value="TatD/YcfH-like"/>
</dbReference>
<gene>
    <name evidence="3" type="ORF">UFOPK2683_00338</name>
    <name evidence="4" type="ORF">UFOPK3605_00812</name>
    <name evidence="5" type="ORF">UFOPK3897_01057</name>
</gene>
<dbReference type="GO" id="GO:0016788">
    <property type="term" value="F:hydrolase activity, acting on ester bonds"/>
    <property type="evidence" value="ECO:0007669"/>
    <property type="project" value="InterPro"/>
</dbReference>
<organism evidence="3">
    <name type="scientific">freshwater metagenome</name>
    <dbReference type="NCBI Taxonomy" id="449393"/>
    <lineage>
        <taxon>unclassified sequences</taxon>
        <taxon>metagenomes</taxon>
        <taxon>ecological metagenomes</taxon>
    </lineage>
</organism>
<name>A0A6J6R1P5_9ZZZZ</name>
<evidence type="ECO:0000313" key="4">
    <source>
        <dbReference type="EMBL" id="CAB4906660.1"/>
    </source>
</evidence>
<dbReference type="Pfam" id="PF01026">
    <property type="entry name" value="TatD_DNase"/>
    <property type="match status" value="1"/>
</dbReference>
<dbReference type="FunFam" id="3.20.20.140:FF:000005">
    <property type="entry name" value="TatD family hydrolase"/>
    <property type="match status" value="1"/>
</dbReference>
<keyword evidence="2" id="KW-0378">Hydrolase</keyword>
<dbReference type="GO" id="GO:0005829">
    <property type="term" value="C:cytosol"/>
    <property type="evidence" value="ECO:0007669"/>
    <property type="project" value="TreeGrafter"/>
</dbReference>
<dbReference type="PANTHER" id="PTHR46124">
    <property type="entry name" value="D-AMINOACYL-TRNA DEACYLASE"/>
    <property type="match status" value="1"/>
</dbReference>
<dbReference type="Gene3D" id="3.20.20.140">
    <property type="entry name" value="Metal-dependent hydrolases"/>
    <property type="match status" value="1"/>
</dbReference>
<dbReference type="SUPFAM" id="SSF51556">
    <property type="entry name" value="Metallo-dependent hydrolases"/>
    <property type="match status" value="1"/>
</dbReference>
<evidence type="ECO:0000256" key="1">
    <source>
        <dbReference type="ARBA" id="ARBA00022723"/>
    </source>
</evidence>
<evidence type="ECO:0000256" key="2">
    <source>
        <dbReference type="ARBA" id="ARBA00022801"/>
    </source>
</evidence>
<dbReference type="PIRSF" id="PIRSF005902">
    <property type="entry name" value="DNase_TatD"/>
    <property type="match status" value="1"/>
</dbReference>
<evidence type="ECO:0000313" key="5">
    <source>
        <dbReference type="EMBL" id="CAB4980036.1"/>
    </source>
</evidence>
<protein>
    <submittedName>
        <fullName evidence="3">Unannotated protein</fullName>
    </submittedName>
</protein>
<dbReference type="EMBL" id="CAFBMM010000034">
    <property type="protein sequence ID" value="CAB4906660.1"/>
    <property type="molecule type" value="Genomic_DNA"/>
</dbReference>
<dbReference type="EMBL" id="CAFBOF010000022">
    <property type="protein sequence ID" value="CAB4980036.1"/>
    <property type="molecule type" value="Genomic_DNA"/>
</dbReference>
<accession>A0A6J6R1P5</accession>
<evidence type="ECO:0000313" key="3">
    <source>
        <dbReference type="EMBL" id="CAB4716999.1"/>
    </source>
</evidence>
<dbReference type="GO" id="GO:0004536">
    <property type="term" value="F:DNA nuclease activity"/>
    <property type="evidence" value="ECO:0007669"/>
    <property type="project" value="InterPro"/>
</dbReference>
<dbReference type="NCBIfam" id="TIGR00010">
    <property type="entry name" value="YchF/TatD family DNA exonuclease"/>
    <property type="match status" value="1"/>
</dbReference>